<dbReference type="CDD" id="cd05387">
    <property type="entry name" value="BY-kinase"/>
    <property type="match status" value="1"/>
</dbReference>
<comment type="similarity">
    <text evidence="2">Belongs to the CpsD/CapB family.</text>
</comment>
<evidence type="ECO:0000256" key="10">
    <source>
        <dbReference type="ARBA" id="ARBA00022777"/>
    </source>
</evidence>
<keyword evidence="14" id="KW-0829">Tyrosine-protein kinase</keyword>
<comment type="subcellular location">
    <subcellularLocation>
        <location evidence="1">Cell inner membrane</location>
        <topology evidence="1">Multi-pass membrane protein</topology>
    </subcellularLocation>
</comment>
<dbReference type="GO" id="GO:0005524">
    <property type="term" value="F:ATP binding"/>
    <property type="evidence" value="ECO:0007669"/>
    <property type="project" value="UniProtKB-KW"/>
</dbReference>
<dbReference type="Pfam" id="PF13807">
    <property type="entry name" value="GNVR"/>
    <property type="match status" value="1"/>
</dbReference>
<evidence type="ECO:0000256" key="6">
    <source>
        <dbReference type="ARBA" id="ARBA00022519"/>
    </source>
</evidence>
<dbReference type="Proteomes" id="UP000648239">
    <property type="component" value="Unassembled WGS sequence"/>
</dbReference>
<dbReference type="Pfam" id="PF13614">
    <property type="entry name" value="AAA_31"/>
    <property type="match status" value="1"/>
</dbReference>
<keyword evidence="10" id="KW-0418">Kinase</keyword>
<evidence type="ECO:0000259" key="17">
    <source>
        <dbReference type="Pfam" id="PF02706"/>
    </source>
</evidence>
<dbReference type="EC" id="2.7.10.2" evidence="4"/>
<evidence type="ECO:0000259" key="18">
    <source>
        <dbReference type="Pfam" id="PF13614"/>
    </source>
</evidence>
<keyword evidence="8 16" id="KW-0812">Transmembrane</keyword>
<organism evidence="20 21">
    <name type="scientific">Candidatus Polarisedimenticola svalbardensis</name>
    <dbReference type="NCBI Taxonomy" id="2886004"/>
    <lineage>
        <taxon>Bacteria</taxon>
        <taxon>Pseudomonadati</taxon>
        <taxon>Acidobacteriota</taxon>
        <taxon>Candidatus Polarisedimenticolia</taxon>
        <taxon>Candidatus Polarisedimenticolales</taxon>
        <taxon>Candidatus Polarisedimenticolaceae</taxon>
        <taxon>Candidatus Polarisedimenticola</taxon>
    </lineage>
</organism>
<dbReference type="SUPFAM" id="SSF52540">
    <property type="entry name" value="P-loop containing nucleoside triphosphate hydrolases"/>
    <property type="match status" value="1"/>
</dbReference>
<keyword evidence="6" id="KW-0997">Cell inner membrane</keyword>
<dbReference type="NCBIfam" id="TIGR01007">
    <property type="entry name" value="eps_fam"/>
    <property type="match status" value="1"/>
</dbReference>
<evidence type="ECO:0000256" key="8">
    <source>
        <dbReference type="ARBA" id="ARBA00022692"/>
    </source>
</evidence>
<dbReference type="InterPro" id="IPR025669">
    <property type="entry name" value="AAA_dom"/>
</dbReference>
<evidence type="ECO:0000256" key="12">
    <source>
        <dbReference type="ARBA" id="ARBA00022989"/>
    </source>
</evidence>
<feature type="transmembrane region" description="Helical" evidence="16">
    <location>
        <begin position="418"/>
        <end position="436"/>
    </location>
</feature>
<comment type="similarity">
    <text evidence="3">Belongs to the etk/wzc family.</text>
</comment>
<comment type="catalytic activity">
    <reaction evidence="15">
        <text>L-tyrosyl-[protein] + ATP = O-phospho-L-tyrosyl-[protein] + ADP + H(+)</text>
        <dbReference type="Rhea" id="RHEA:10596"/>
        <dbReference type="Rhea" id="RHEA-COMP:10136"/>
        <dbReference type="Rhea" id="RHEA-COMP:20101"/>
        <dbReference type="ChEBI" id="CHEBI:15378"/>
        <dbReference type="ChEBI" id="CHEBI:30616"/>
        <dbReference type="ChEBI" id="CHEBI:46858"/>
        <dbReference type="ChEBI" id="CHEBI:61978"/>
        <dbReference type="ChEBI" id="CHEBI:456216"/>
        <dbReference type="EC" id="2.7.10.2"/>
    </reaction>
</comment>
<feature type="transmembrane region" description="Helical" evidence="16">
    <location>
        <begin position="30"/>
        <end position="49"/>
    </location>
</feature>
<dbReference type="InterPro" id="IPR003856">
    <property type="entry name" value="LPS_length_determ_N"/>
</dbReference>
<evidence type="ECO:0000313" key="20">
    <source>
        <dbReference type="EMBL" id="MBD3868463.1"/>
    </source>
</evidence>
<dbReference type="InterPro" id="IPR050445">
    <property type="entry name" value="Bact_polysacc_biosynth/exp"/>
</dbReference>
<keyword evidence="11" id="KW-0067">ATP-binding</keyword>
<feature type="domain" description="Polysaccharide chain length determinant N-terminal" evidence="17">
    <location>
        <begin position="16"/>
        <end position="111"/>
    </location>
</feature>
<keyword evidence="12 16" id="KW-1133">Transmembrane helix</keyword>
<evidence type="ECO:0000256" key="13">
    <source>
        <dbReference type="ARBA" id="ARBA00023136"/>
    </source>
</evidence>
<evidence type="ECO:0000256" key="1">
    <source>
        <dbReference type="ARBA" id="ARBA00004429"/>
    </source>
</evidence>
<proteinExistence type="inferred from homology"/>
<evidence type="ECO:0000256" key="9">
    <source>
        <dbReference type="ARBA" id="ARBA00022741"/>
    </source>
</evidence>
<keyword evidence="5" id="KW-1003">Cell membrane</keyword>
<dbReference type="GO" id="GO:0005886">
    <property type="term" value="C:plasma membrane"/>
    <property type="evidence" value="ECO:0007669"/>
    <property type="project" value="UniProtKB-SubCell"/>
</dbReference>
<dbReference type="InterPro" id="IPR005702">
    <property type="entry name" value="Wzc-like_C"/>
</dbReference>
<feature type="domain" description="AAA" evidence="18">
    <location>
        <begin position="507"/>
        <end position="657"/>
    </location>
</feature>
<dbReference type="Gene3D" id="3.40.50.300">
    <property type="entry name" value="P-loop containing nucleotide triphosphate hydrolases"/>
    <property type="match status" value="1"/>
</dbReference>
<protein>
    <recommendedName>
        <fullName evidence="4">non-specific protein-tyrosine kinase</fullName>
        <ecNumber evidence="4">2.7.10.2</ecNumber>
    </recommendedName>
</protein>
<evidence type="ECO:0000256" key="5">
    <source>
        <dbReference type="ARBA" id="ARBA00022475"/>
    </source>
</evidence>
<evidence type="ECO:0000256" key="3">
    <source>
        <dbReference type="ARBA" id="ARBA00008883"/>
    </source>
</evidence>
<dbReference type="AlphaFoldDB" id="A0A8J6XV11"/>
<gene>
    <name evidence="20" type="ORF">IFK94_10105</name>
</gene>
<dbReference type="PANTHER" id="PTHR32309">
    <property type="entry name" value="TYROSINE-PROTEIN KINASE"/>
    <property type="match status" value="1"/>
</dbReference>
<reference evidence="20 21" key="1">
    <citation type="submission" date="2020-08" db="EMBL/GenBank/DDBJ databases">
        <title>Acidobacteriota in marine sediments use diverse sulfur dissimilation pathways.</title>
        <authorList>
            <person name="Wasmund K."/>
        </authorList>
    </citation>
    <scope>NUCLEOTIDE SEQUENCE [LARGE SCALE GENOMIC DNA]</scope>
    <source>
        <strain evidence="20">MAG AM4</strain>
    </source>
</reference>
<evidence type="ECO:0000256" key="2">
    <source>
        <dbReference type="ARBA" id="ARBA00007316"/>
    </source>
</evidence>
<evidence type="ECO:0000256" key="16">
    <source>
        <dbReference type="SAM" id="Phobius"/>
    </source>
</evidence>
<dbReference type="PANTHER" id="PTHR32309:SF13">
    <property type="entry name" value="FERRIC ENTEROBACTIN TRANSPORT PROTEIN FEPE"/>
    <property type="match status" value="1"/>
</dbReference>
<name>A0A8J6XV11_9BACT</name>
<evidence type="ECO:0000256" key="15">
    <source>
        <dbReference type="ARBA" id="ARBA00051245"/>
    </source>
</evidence>
<dbReference type="InterPro" id="IPR032807">
    <property type="entry name" value="GNVR"/>
</dbReference>
<evidence type="ECO:0000259" key="19">
    <source>
        <dbReference type="Pfam" id="PF13807"/>
    </source>
</evidence>
<feature type="domain" description="Tyrosine-protein kinase G-rich" evidence="19">
    <location>
        <begin position="366"/>
        <end position="435"/>
    </location>
</feature>
<dbReference type="GO" id="GO:0004715">
    <property type="term" value="F:non-membrane spanning protein tyrosine kinase activity"/>
    <property type="evidence" value="ECO:0007669"/>
    <property type="project" value="UniProtKB-EC"/>
</dbReference>
<evidence type="ECO:0000256" key="14">
    <source>
        <dbReference type="ARBA" id="ARBA00023137"/>
    </source>
</evidence>
<dbReference type="EMBL" id="JACXWD010000032">
    <property type="protein sequence ID" value="MBD3868463.1"/>
    <property type="molecule type" value="Genomic_DNA"/>
</dbReference>
<keyword evidence="13 16" id="KW-0472">Membrane</keyword>
<keyword evidence="7" id="KW-0808">Transferase</keyword>
<sequence length="708" mass="79852">MQNTEQTQSSLLIRDVHLRDYWKIIWQGRWTLISVFFLVVTLVGVWTFLQTPVYKAASSLEIQTHSSQITPGQDISGLGASGYGFFAEEKYVATQVEIIRSRDVAGKAFRSLALDADPRFQGMDDPVNAFRSRIQVMPRRETGLIEVSIEGGDRFEITKWVNAVVDAYSARNLQKARNNIESSVELIKQQLAPLANSLREAESTLMDDRGERQIYNPENQQEAIRKRMGELNTELAQVSGEVNRLKDLLEKVDEIRASGGDPMALPELAQDPVLQEQNRNRVQLLRDLEAKKLTLRPGHRDYKAKEAELETVNLKIEDQLYVLYNKIQTNYDLKDSQRKYLNSELRKMEAADYEMERARSTFAMAQTDVESQKQVFDLISRTLQDVSLSAGLLANNVSVLDKATPPLYPIKPKKKMNLILGALLGLFSGIGVVFFLDYLDHTLRSPEDVEKVLNLNTLSVIPRFEEGDRANRAIKEAYQTLRTGLIFSSNNRERKVLLITSTVPQEGKSSTIARLGQTLAGPGEKVLILDCDLRRPTQHFHLGTEREPGLTSYLAAPRDVTDWKPFVRPTSYENLDVLTAGPIPPNPPELLGGERFRDLLDSVRNDYDWVLIDSPPSMSLSDTSLLADLADMTLLVVQHNQTDKDVIQKNVQHLKRVGANLIGAILNNVDIQKAYQKDYYYAGYYYFNEETGKTSRKKKPAAAGSGPA</sequence>
<evidence type="ECO:0000256" key="11">
    <source>
        <dbReference type="ARBA" id="ARBA00022840"/>
    </source>
</evidence>
<evidence type="ECO:0000256" key="7">
    <source>
        <dbReference type="ARBA" id="ARBA00022679"/>
    </source>
</evidence>
<dbReference type="InterPro" id="IPR027417">
    <property type="entry name" value="P-loop_NTPase"/>
</dbReference>
<dbReference type="Pfam" id="PF02706">
    <property type="entry name" value="Wzz"/>
    <property type="match status" value="1"/>
</dbReference>
<keyword evidence="9" id="KW-0547">Nucleotide-binding</keyword>
<evidence type="ECO:0000313" key="21">
    <source>
        <dbReference type="Proteomes" id="UP000648239"/>
    </source>
</evidence>
<comment type="caution">
    <text evidence="20">The sequence shown here is derived from an EMBL/GenBank/DDBJ whole genome shotgun (WGS) entry which is preliminary data.</text>
</comment>
<evidence type="ECO:0000256" key="4">
    <source>
        <dbReference type="ARBA" id="ARBA00011903"/>
    </source>
</evidence>
<accession>A0A8J6XV11</accession>